<sequence length="110" mass="12651">MTVRPSQLITMSGSFVDNVQLLDETIQHNLLLGMRPKSTPHHQKFDPGKPNGSIRVKFELGDEKRVVLLSRPLTLESMSDQLQSWFPGHRFTMYHYLSDVSLYSSLSELY</sequence>
<evidence type="ECO:0000313" key="1">
    <source>
        <dbReference type="EMBL" id="CAI8031871.1"/>
    </source>
</evidence>
<comment type="caution">
    <text evidence="1">The sequence shown here is derived from an EMBL/GenBank/DDBJ whole genome shotgun (WGS) entry which is preliminary data.</text>
</comment>
<protein>
    <submittedName>
        <fullName evidence="1">Uncharacterized protein</fullName>
    </submittedName>
</protein>
<keyword evidence="2" id="KW-1185">Reference proteome</keyword>
<organism evidence="1 2">
    <name type="scientific">Geodia barretti</name>
    <name type="common">Barrett's horny sponge</name>
    <dbReference type="NCBI Taxonomy" id="519541"/>
    <lineage>
        <taxon>Eukaryota</taxon>
        <taxon>Metazoa</taxon>
        <taxon>Porifera</taxon>
        <taxon>Demospongiae</taxon>
        <taxon>Heteroscleromorpha</taxon>
        <taxon>Tetractinellida</taxon>
        <taxon>Astrophorina</taxon>
        <taxon>Geodiidae</taxon>
        <taxon>Geodia</taxon>
    </lineage>
</organism>
<dbReference type="AlphaFoldDB" id="A0AA35WWZ0"/>
<reference evidence="1" key="1">
    <citation type="submission" date="2023-03" db="EMBL/GenBank/DDBJ databases">
        <authorList>
            <person name="Steffen K."/>
            <person name="Cardenas P."/>
        </authorList>
    </citation>
    <scope>NUCLEOTIDE SEQUENCE</scope>
</reference>
<dbReference type="Proteomes" id="UP001174909">
    <property type="component" value="Unassembled WGS sequence"/>
</dbReference>
<feature type="non-terminal residue" evidence="1">
    <location>
        <position position="110"/>
    </location>
</feature>
<proteinExistence type="predicted"/>
<accession>A0AA35WWZ0</accession>
<evidence type="ECO:0000313" key="2">
    <source>
        <dbReference type="Proteomes" id="UP001174909"/>
    </source>
</evidence>
<dbReference type="EMBL" id="CASHTH010002573">
    <property type="protein sequence ID" value="CAI8031871.1"/>
    <property type="molecule type" value="Genomic_DNA"/>
</dbReference>
<dbReference type="Gene3D" id="3.10.20.90">
    <property type="entry name" value="Phosphatidylinositol 3-kinase Catalytic Subunit, Chain A, domain 1"/>
    <property type="match status" value="1"/>
</dbReference>
<dbReference type="SUPFAM" id="SSF54277">
    <property type="entry name" value="CAD &amp; PB1 domains"/>
    <property type="match status" value="1"/>
</dbReference>
<gene>
    <name evidence="1" type="ORF">GBAR_LOCUS18053</name>
</gene>
<name>A0AA35WWZ0_GEOBA</name>